<name>A0A1H4M437_9NOCA</name>
<dbReference type="Proteomes" id="UP000183561">
    <property type="component" value="Unassembled WGS sequence"/>
</dbReference>
<dbReference type="CDD" id="cd00293">
    <property type="entry name" value="USP-like"/>
    <property type="match status" value="1"/>
</dbReference>
<evidence type="ECO:0000256" key="1">
    <source>
        <dbReference type="ARBA" id="ARBA00008791"/>
    </source>
</evidence>
<dbReference type="OrthoDB" id="4462150at2"/>
<proteinExistence type="inferred from homology"/>
<dbReference type="Pfam" id="PF00582">
    <property type="entry name" value="Usp"/>
    <property type="match status" value="1"/>
</dbReference>
<accession>A0A1H4M437</accession>
<feature type="domain" description="UspA" evidence="2">
    <location>
        <begin position="33"/>
        <end position="170"/>
    </location>
</feature>
<dbReference type="RefSeq" id="WP_072951525.1">
    <property type="nucleotide sequence ID" value="NZ_CP070609.1"/>
</dbReference>
<gene>
    <name evidence="3" type="ORF">SAMN04490239_1613</name>
</gene>
<keyword evidence="4" id="KW-1185">Reference proteome</keyword>
<dbReference type="Gene3D" id="3.40.50.620">
    <property type="entry name" value="HUPs"/>
    <property type="match status" value="1"/>
</dbReference>
<evidence type="ECO:0000313" key="3">
    <source>
        <dbReference type="EMBL" id="SEB77567.1"/>
    </source>
</evidence>
<reference evidence="4" key="1">
    <citation type="submission" date="2016-10" db="EMBL/GenBank/DDBJ databases">
        <authorList>
            <person name="Varghese N."/>
            <person name="Submissions S."/>
        </authorList>
    </citation>
    <scope>NUCLEOTIDE SEQUENCE [LARGE SCALE GENOMIC DNA]</scope>
    <source>
        <strain evidence="4">DSM 44498</strain>
    </source>
</reference>
<organism evidence="3 4">
    <name type="scientific">Rhodococcus koreensis</name>
    <dbReference type="NCBI Taxonomy" id="99653"/>
    <lineage>
        <taxon>Bacteria</taxon>
        <taxon>Bacillati</taxon>
        <taxon>Actinomycetota</taxon>
        <taxon>Actinomycetes</taxon>
        <taxon>Mycobacteriales</taxon>
        <taxon>Nocardiaceae</taxon>
        <taxon>Rhodococcus</taxon>
    </lineage>
</organism>
<dbReference type="EMBL" id="FNSV01000005">
    <property type="protein sequence ID" value="SEB77567.1"/>
    <property type="molecule type" value="Genomic_DNA"/>
</dbReference>
<protein>
    <submittedName>
        <fullName evidence="3">Universal stress protein family protein</fullName>
    </submittedName>
</protein>
<evidence type="ECO:0000313" key="4">
    <source>
        <dbReference type="Proteomes" id="UP000183561"/>
    </source>
</evidence>
<dbReference type="PANTHER" id="PTHR46268">
    <property type="entry name" value="STRESS RESPONSE PROTEIN NHAX"/>
    <property type="match status" value="1"/>
</dbReference>
<evidence type="ECO:0000259" key="2">
    <source>
        <dbReference type="Pfam" id="PF00582"/>
    </source>
</evidence>
<dbReference type="PANTHER" id="PTHR46268:SF6">
    <property type="entry name" value="UNIVERSAL STRESS PROTEIN UP12"/>
    <property type="match status" value="1"/>
</dbReference>
<comment type="similarity">
    <text evidence="1">Belongs to the universal stress protein A family.</text>
</comment>
<sequence>MIKKKPTAREGVRDWRKPVRVDGPAAATEPACHLVVGFDRYPASHQALSFAMGLAVPLRAYLHVVHVVDLDDFPVEPDRDDWERRIVETVERERTEACTMLGSLPGNWTYYSHQGNPAHLLASIADANDALMIIIGRSRGGLVSVLERAVGESVSSHLIHHGRRPVVLVPEHAPAQRKPRQDAN</sequence>
<dbReference type="InterPro" id="IPR014729">
    <property type="entry name" value="Rossmann-like_a/b/a_fold"/>
</dbReference>
<dbReference type="InterPro" id="IPR006016">
    <property type="entry name" value="UspA"/>
</dbReference>
<dbReference type="SUPFAM" id="SSF52402">
    <property type="entry name" value="Adenine nucleotide alpha hydrolases-like"/>
    <property type="match status" value="1"/>
</dbReference>
<dbReference type="AlphaFoldDB" id="A0A1H4M437"/>